<reference evidence="3" key="1">
    <citation type="journal article" date="2002" name="Science">
        <title>The draft genome of Ciona intestinalis: insights into chordate and vertebrate origins.</title>
        <authorList>
            <person name="Dehal P."/>
            <person name="Satou Y."/>
            <person name="Campbell R.K."/>
            <person name="Chapman J."/>
            <person name="Degnan B."/>
            <person name="De Tomaso A."/>
            <person name="Davidson B."/>
            <person name="Di Gregorio A."/>
            <person name="Gelpke M."/>
            <person name="Goodstein D.M."/>
            <person name="Harafuji N."/>
            <person name="Hastings K.E."/>
            <person name="Ho I."/>
            <person name="Hotta K."/>
            <person name="Huang W."/>
            <person name="Kawashima T."/>
            <person name="Lemaire P."/>
            <person name="Martinez D."/>
            <person name="Meinertzhagen I.A."/>
            <person name="Necula S."/>
            <person name="Nonaka M."/>
            <person name="Putnam N."/>
            <person name="Rash S."/>
            <person name="Saiga H."/>
            <person name="Satake M."/>
            <person name="Terry A."/>
            <person name="Yamada L."/>
            <person name="Wang H.G."/>
            <person name="Awazu S."/>
            <person name="Azumi K."/>
            <person name="Boore J."/>
            <person name="Branno M."/>
            <person name="Chin-Bow S."/>
            <person name="DeSantis R."/>
            <person name="Doyle S."/>
            <person name="Francino P."/>
            <person name="Keys D.N."/>
            <person name="Haga S."/>
            <person name="Hayashi H."/>
            <person name="Hino K."/>
            <person name="Imai K.S."/>
            <person name="Inaba K."/>
            <person name="Kano S."/>
            <person name="Kobayashi K."/>
            <person name="Kobayashi M."/>
            <person name="Lee B.I."/>
            <person name="Makabe K.W."/>
            <person name="Manohar C."/>
            <person name="Matassi G."/>
            <person name="Medina M."/>
            <person name="Mochizuki Y."/>
            <person name="Mount S."/>
            <person name="Morishita T."/>
            <person name="Miura S."/>
            <person name="Nakayama A."/>
            <person name="Nishizaka S."/>
            <person name="Nomoto H."/>
            <person name="Ohta F."/>
            <person name="Oishi K."/>
            <person name="Rigoutsos I."/>
            <person name="Sano M."/>
            <person name="Sasaki A."/>
            <person name="Sasakura Y."/>
            <person name="Shoguchi E."/>
            <person name="Shin-i T."/>
            <person name="Spagnuolo A."/>
            <person name="Stainier D."/>
            <person name="Suzuki M.M."/>
            <person name="Tassy O."/>
            <person name="Takatori N."/>
            <person name="Tokuoka M."/>
            <person name="Yagi K."/>
            <person name="Yoshizaki F."/>
            <person name="Wada S."/>
            <person name="Zhang C."/>
            <person name="Hyatt P.D."/>
            <person name="Larimer F."/>
            <person name="Detter C."/>
            <person name="Doggett N."/>
            <person name="Glavina T."/>
            <person name="Hawkins T."/>
            <person name="Richardson P."/>
            <person name="Lucas S."/>
            <person name="Kohara Y."/>
            <person name="Levine M."/>
            <person name="Satoh N."/>
            <person name="Rokhsar D.S."/>
        </authorList>
    </citation>
    <scope>NUCLEOTIDE SEQUENCE [LARGE SCALE GENOMIC DNA]</scope>
</reference>
<proteinExistence type="predicted"/>
<evidence type="ECO:0008006" key="4">
    <source>
        <dbReference type="Google" id="ProtNLM"/>
    </source>
</evidence>
<reference evidence="2" key="2">
    <citation type="journal article" date="2008" name="Genome Biol.">
        <title>Improved genome assembly and evidence-based global gene model set for the chordate Ciona intestinalis: new insight into intron and operon populations.</title>
        <authorList>
            <person name="Satou Y."/>
            <person name="Mineta K."/>
            <person name="Ogasawara M."/>
            <person name="Sasakura Y."/>
            <person name="Shoguchi E."/>
            <person name="Ueno K."/>
            <person name="Yamada L."/>
            <person name="Matsumoto J."/>
            <person name="Wasserscheid J."/>
            <person name="Dewar K."/>
            <person name="Wiley G.B."/>
            <person name="Macmil S.L."/>
            <person name="Roe B.A."/>
            <person name="Zeller R.W."/>
            <person name="Hastings K.E."/>
            <person name="Lemaire P."/>
            <person name="Lindquist E."/>
            <person name="Endo T."/>
            <person name="Hotta K."/>
            <person name="Inaba K."/>
        </authorList>
    </citation>
    <scope>NUCLEOTIDE SEQUENCE [LARGE SCALE GENOMIC DNA]</scope>
    <source>
        <strain evidence="2">wild type</strain>
    </source>
</reference>
<keyword evidence="3" id="KW-1185">Reference proteome</keyword>
<feature type="signal peptide" evidence="1">
    <location>
        <begin position="1"/>
        <end position="23"/>
    </location>
</feature>
<organism evidence="2 3">
    <name type="scientific">Ciona intestinalis</name>
    <name type="common">Transparent sea squirt</name>
    <name type="synonym">Ascidia intestinalis</name>
    <dbReference type="NCBI Taxonomy" id="7719"/>
    <lineage>
        <taxon>Eukaryota</taxon>
        <taxon>Metazoa</taxon>
        <taxon>Chordata</taxon>
        <taxon>Tunicata</taxon>
        <taxon>Ascidiacea</taxon>
        <taxon>Phlebobranchia</taxon>
        <taxon>Cionidae</taxon>
        <taxon>Ciona</taxon>
    </lineage>
</organism>
<protein>
    <recommendedName>
        <fullName evidence="4">CUB domain-containing protein</fullName>
    </recommendedName>
</protein>
<reference evidence="2" key="3">
    <citation type="submission" date="2025-08" db="UniProtKB">
        <authorList>
            <consortium name="Ensembl"/>
        </authorList>
    </citation>
    <scope>IDENTIFICATION</scope>
</reference>
<dbReference type="Ensembl" id="ENSCINT00000032671.1">
    <property type="protein sequence ID" value="ENSCINP00000030173.1"/>
    <property type="gene ID" value="ENSCING00000021596.1"/>
</dbReference>
<accession>H2XKJ1</accession>
<evidence type="ECO:0000313" key="3">
    <source>
        <dbReference type="Proteomes" id="UP000008144"/>
    </source>
</evidence>
<dbReference type="EMBL" id="EAAA01002017">
    <property type="status" value="NOT_ANNOTATED_CDS"/>
    <property type="molecule type" value="Genomic_DNA"/>
</dbReference>
<dbReference type="AlphaFoldDB" id="H2XKJ1"/>
<reference evidence="2" key="4">
    <citation type="submission" date="2025-09" db="UniProtKB">
        <authorList>
            <consortium name="Ensembl"/>
        </authorList>
    </citation>
    <scope>IDENTIFICATION</scope>
</reference>
<keyword evidence="1" id="KW-0732">Signal</keyword>
<dbReference type="Proteomes" id="UP000008144">
    <property type="component" value="Chromosome 4"/>
</dbReference>
<feature type="chain" id="PRO_5003576794" description="CUB domain-containing protein" evidence="1">
    <location>
        <begin position="24"/>
        <end position="80"/>
    </location>
</feature>
<evidence type="ECO:0000256" key="1">
    <source>
        <dbReference type="SAM" id="SignalP"/>
    </source>
</evidence>
<name>H2XKJ1_CIOIN</name>
<evidence type="ECO:0000313" key="2">
    <source>
        <dbReference type="Ensembl" id="ENSCINP00000030173.1"/>
    </source>
</evidence>
<dbReference type="InParanoid" id="H2XKJ1"/>
<dbReference type="HOGENOM" id="CLU_2589027_0_0_1"/>
<sequence length="80" mass="8793">MNKAVVCLLMSLYLLSYVDMTTGNSKYSGTFEKQIASSGGAKHFNVHYKKCYTSIPSSVQLTLTTYPIHLSFEGFGLVCA</sequence>